<dbReference type="OrthoDB" id="6428749at2759"/>
<dbReference type="Pfam" id="PF01425">
    <property type="entry name" value="Amidase"/>
    <property type="match status" value="1"/>
</dbReference>
<comment type="caution">
    <text evidence="8">The sequence shown here is derived from an EMBL/GenBank/DDBJ whole genome shotgun (WGS) entry which is preliminary data.</text>
</comment>
<accession>A0A5M9MMZ3</accession>
<dbReference type="Proteomes" id="UP000324241">
    <property type="component" value="Unassembled WGS sequence"/>
</dbReference>
<dbReference type="Gene3D" id="3.90.1300.10">
    <property type="entry name" value="Amidase signature (AS) domain"/>
    <property type="match status" value="1"/>
</dbReference>
<sequence length="544" mass="60052">MQEWQLAHLPSPQEVPDVTGDFIQQYLTPQKIKITEADAVKITKNTSSGQWTAVEVTEAFCHRAALAHQMTNCLHEVFFSAALEEARLLDEYLARHGKPKGPLHGLPISLKDQFHVRGVETTMGYVSWIGTFQGKPYDGRALNYESELVRELRELGAVLYCKTSVPHTLMGAETSNNIVGYVRLPQNRRLSPGASSGGEGALIGFRGSPAGFGTDIGGSIRHPSALNGLYGLRPSSGRSPYEGAANSMDGQNVMPSVVGPMATSASALKLLMKAVLSQQPWLQDPLVVELPWRTEMEESVLDLIRSSTDGRGKLAFGVLKHDGCVMPQPPVQRAMEYVTGLLKRLGHKVIEWEPPSHKLAAKLAFEIYGLDGGRDCFQNLSLSGESPIPQVLEPFNHGQGKQADASQIAAINIEKREFQKAYLDYWNETINVTGTGRTADALITPVIAYTAVKPHQLRYVDYSLFVNILDYPSVTVPVTRADKAIDKQDQTYRPENSQDQQVYDDYDAELYHGSPIAVQLVGRRLHEEQILTLAEYLSGLLDFH</sequence>
<dbReference type="InterPro" id="IPR020556">
    <property type="entry name" value="Amidase_CS"/>
</dbReference>
<feature type="domain" description="Amidase" evidence="7">
    <location>
        <begin position="55"/>
        <end position="531"/>
    </location>
</feature>
<dbReference type="RefSeq" id="XP_033427709.1">
    <property type="nucleotide sequence ID" value="XM_033568903.1"/>
</dbReference>
<evidence type="ECO:0000256" key="5">
    <source>
        <dbReference type="PIRSR" id="PIRSR001221-1"/>
    </source>
</evidence>
<dbReference type="VEuPathDB" id="FungiDB:EYZ11_005856"/>
<dbReference type="PANTHER" id="PTHR46072:SF7">
    <property type="entry name" value="AMIDASE"/>
    <property type="match status" value="1"/>
</dbReference>
<evidence type="ECO:0000259" key="7">
    <source>
        <dbReference type="Pfam" id="PF01425"/>
    </source>
</evidence>
<evidence type="ECO:0000256" key="6">
    <source>
        <dbReference type="PIRSR" id="PIRSR001221-2"/>
    </source>
</evidence>
<dbReference type="PANTHER" id="PTHR46072">
    <property type="entry name" value="AMIDASE-RELATED-RELATED"/>
    <property type="match status" value="1"/>
</dbReference>
<proteinExistence type="inferred from homology"/>
<feature type="binding site" evidence="6">
    <location>
        <begin position="216"/>
        <end position="219"/>
    </location>
    <ligand>
        <name>substrate</name>
    </ligand>
</feature>
<dbReference type="PIRSF" id="PIRSF001221">
    <property type="entry name" value="Amidase_fungi"/>
    <property type="match status" value="1"/>
</dbReference>
<dbReference type="InterPro" id="IPR023631">
    <property type="entry name" value="Amidase_dom"/>
</dbReference>
<dbReference type="EMBL" id="QUQM01000003">
    <property type="protein sequence ID" value="KAA8648348.1"/>
    <property type="molecule type" value="Genomic_DNA"/>
</dbReference>
<dbReference type="VEuPathDB" id="FungiDB:EYZ11_005861"/>
<evidence type="ECO:0000256" key="2">
    <source>
        <dbReference type="ARBA" id="ARBA00009199"/>
    </source>
</evidence>
<feature type="binding site" evidence="6">
    <location>
        <position position="195"/>
    </location>
    <ligand>
        <name>substrate</name>
    </ligand>
</feature>
<dbReference type="GO" id="GO:0004040">
    <property type="term" value="F:amidase activity"/>
    <property type="evidence" value="ECO:0007669"/>
    <property type="project" value="UniProtKB-EC"/>
</dbReference>
<dbReference type="AlphaFoldDB" id="A0A5M9MMZ3"/>
<evidence type="ECO:0000313" key="9">
    <source>
        <dbReference type="Proteomes" id="UP000324241"/>
    </source>
</evidence>
<gene>
    <name evidence="8" type="primary">AMD2_1</name>
    <name evidence="8" type="ORF">ATNIH1004_004233</name>
</gene>
<protein>
    <recommendedName>
        <fullName evidence="3">amidase</fullName>
        <ecNumber evidence="3">3.5.1.4</ecNumber>
    </recommendedName>
</protein>
<feature type="active site" description="Charge relay system" evidence="5">
    <location>
        <position position="195"/>
    </location>
</feature>
<dbReference type="PROSITE" id="PS00571">
    <property type="entry name" value="AMIDASES"/>
    <property type="match status" value="1"/>
</dbReference>
<evidence type="ECO:0000256" key="1">
    <source>
        <dbReference type="ARBA" id="ARBA00001311"/>
    </source>
</evidence>
<feature type="binding site" evidence="6">
    <location>
        <position position="169"/>
    </location>
    <ligand>
        <name>substrate</name>
    </ligand>
</feature>
<evidence type="ECO:0000256" key="4">
    <source>
        <dbReference type="ARBA" id="ARBA00022801"/>
    </source>
</evidence>
<comment type="similarity">
    <text evidence="2">Belongs to the amidase family.</text>
</comment>
<dbReference type="SUPFAM" id="SSF75304">
    <property type="entry name" value="Amidase signature (AS) enzymes"/>
    <property type="match status" value="1"/>
</dbReference>
<evidence type="ECO:0000313" key="8">
    <source>
        <dbReference type="EMBL" id="KAA8648348.1"/>
    </source>
</evidence>
<comment type="catalytic activity">
    <reaction evidence="1">
        <text>a monocarboxylic acid amide + H2O = a monocarboxylate + NH4(+)</text>
        <dbReference type="Rhea" id="RHEA:12020"/>
        <dbReference type="ChEBI" id="CHEBI:15377"/>
        <dbReference type="ChEBI" id="CHEBI:28938"/>
        <dbReference type="ChEBI" id="CHEBI:35757"/>
        <dbReference type="ChEBI" id="CHEBI:83628"/>
        <dbReference type="EC" id="3.5.1.4"/>
    </reaction>
</comment>
<evidence type="ECO:0000256" key="3">
    <source>
        <dbReference type="ARBA" id="ARBA00012922"/>
    </source>
</evidence>
<reference evidence="8 9" key="1">
    <citation type="submission" date="2019-08" db="EMBL/GenBank/DDBJ databases">
        <title>The genome sequence of a newly discovered highly antifungal drug resistant Aspergillus species, Aspergillus tanneri NIH 1004.</title>
        <authorList>
            <person name="Mounaud S."/>
            <person name="Singh I."/>
            <person name="Joardar V."/>
            <person name="Pakala S."/>
            <person name="Pakala S."/>
            <person name="Venepally P."/>
            <person name="Chung J.K."/>
            <person name="Losada L."/>
            <person name="Nierman W.C."/>
        </authorList>
    </citation>
    <scope>NUCLEOTIDE SEQUENCE [LARGE SCALE GENOMIC DNA]</scope>
    <source>
        <strain evidence="8 9">NIH1004</strain>
    </source>
</reference>
<dbReference type="GeneID" id="54326935"/>
<dbReference type="InterPro" id="IPR036928">
    <property type="entry name" value="AS_sf"/>
</dbReference>
<organism evidence="8 9">
    <name type="scientific">Aspergillus tanneri</name>
    <dbReference type="NCBI Taxonomy" id="1220188"/>
    <lineage>
        <taxon>Eukaryota</taxon>
        <taxon>Fungi</taxon>
        <taxon>Dikarya</taxon>
        <taxon>Ascomycota</taxon>
        <taxon>Pezizomycotina</taxon>
        <taxon>Eurotiomycetes</taxon>
        <taxon>Eurotiomycetidae</taxon>
        <taxon>Eurotiales</taxon>
        <taxon>Aspergillaceae</taxon>
        <taxon>Aspergillus</taxon>
        <taxon>Aspergillus subgen. Circumdati</taxon>
    </lineage>
</organism>
<dbReference type="EC" id="3.5.1.4" evidence="3"/>
<feature type="active site" description="Acyl-ester intermediate" evidence="5">
    <location>
        <position position="219"/>
    </location>
</feature>
<keyword evidence="4" id="KW-0378">Hydrolase</keyword>
<feature type="active site" description="Charge relay system" evidence="5">
    <location>
        <position position="111"/>
    </location>
</feature>
<name>A0A5M9MMZ3_9EURO</name>